<evidence type="ECO:0000256" key="3">
    <source>
        <dbReference type="ARBA" id="ARBA00023163"/>
    </source>
</evidence>
<dbReference type="PROSITE" id="PS50932">
    <property type="entry name" value="HTH_LACI_2"/>
    <property type="match status" value="1"/>
</dbReference>
<accession>A0A1M6IIW4</accession>
<organism evidence="5 6">
    <name type="scientific">Arenibacter nanhaiticus</name>
    <dbReference type="NCBI Taxonomy" id="558155"/>
    <lineage>
        <taxon>Bacteria</taxon>
        <taxon>Pseudomonadati</taxon>
        <taxon>Bacteroidota</taxon>
        <taxon>Flavobacteriia</taxon>
        <taxon>Flavobacteriales</taxon>
        <taxon>Flavobacteriaceae</taxon>
        <taxon>Arenibacter</taxon>
    </lineage>
</organism>
<evidence type="ECO:0000313" key="5">
    <source>
        <dbReference type="EMBL" id="SHJ34401.1"/>
    </source>
</evidence>
<evidence type="ECO:0000256" key="1">
    <source>
        <dbReference type="ARBA" id="ARBA00023015"/>
    </source>
</evidence>
<reference evidence="5 6" key="1">
    <citation type="submission" date="2016-11" db="EMBL/GenBank/DDBJ databases">
        <authorList>
            <person name="Jaros S."/>
            <person name="Januszkiewicz K."/>
            <person name="Wedrychowicz H."/>
        </authorList>
    </citation>
    <scope>NUCLEOTIDE SEQUENCE [LARGE SCALE GENOMIC DNA]</scope>
    <source>
        <strain evidence="5 6">CGMCC 1.8863</strain>
    </source>
</reference>
<dbReference type="EMBL" id="FQYX01000018">
    <property type="protein sequence ID" value="SHJ34401.1"/>
    <property type="molecule type" value="Genomic_DNA"/>
</dbReference>
<dbReference type="OrthoDB" id="9768806at2"/>
<protein>
    <submittedName>
        <fullName evidence="5">Transcriptional regulator, LacI family</fullName>
    </submittedName>
</protein>
<dbReference type="GO" id="GO:0003700">
    <property type="term" value="F:DNA-binding transcription factor activity"/>
    <property type="evidence" value="ECO:0007669"/>
    <property type="project" value="TreeGrafter"/>
</dbReference>
<dbReference type="GO" id="GO:0000976">
    <property type="term" value="F:transcription cis-regulatory region binding"/>
    <property type="evidence" value="ECO:0007669"/>
    <property type="project" value="TreeGrafter"/>
</dbReference>
<evidence type="ECO:0000313" key="6">
    <source>
        <dbReference type="Proteomes" id="UP000184231"/>
    </source>
</evidence>
<dbReference type="SUPFAM" id="SSF47413">
    <property type="entry name" value="lambda repressor-like DNA-binding domains"/>
    <property type="match status" value="1"/>
</dbReference>
<dbReference type="InterPro" id="IPR046335">
    <property type="entry name" value="LacI/GalR-like_sensor"/>
</dbReference>
<feature type="domain" description="HTH lacI-type" evidence="4">
    <location>
        <begin position="5"/>
        <end position="59"/>
    </location>
</feature>
<dbReference type="PANTHER" id="PTHR30146">
    <property type="entry name" value="LACI-RELATED TRANSCRIPTIONAL REPRESSOR"/>
    <property type="match status" value="1"/>
</dbReference>
<dbReference type="Proteomes" id="UP000184231">
    <property type="component" value="Unassembled WGS sequence"/>
</dbReference>
<name>A0A1M6IIW4_9FLAO</name>
<evidence type="ECO:0000259" key="4">
    <source>
        <dbReference type="PROSITE" id="PS50932"/>
    </source>
</evidence>
<keyword evidence="2" id="KW-0238">DNA-binding</keyword>
<dbReference type="InterPro" id="IPR028082">
    <property type="entry name" value="Peripla_BP_I"/>
</dbReference>
<sequence length="339" mass="37860">MNKRITIYDLAKTLKVSPGTVSRSLNNHPSISDKTKQRVIAKANELGYKINKFASNLSSQKSNTIGVIVPKLNSNFMSTILAGIEKVVNEAGYSLIISQSLESMEKEKINSMTLFNSGVDAILVSLAYDTTDYEHFTPFIKHKIPLIFLDRVPNLPECLTLIIDNYLAGFEATEHLIEQGCKNILYIGGNQNRNVYLERFKGYRAALKKHGLDYSFDELLETDLDPRNIDEVITYIKNHPTPIDGLFVASDSFAAHCIKELKKVSFKIPEDIKVVGFNNDPISELISPSLTTINYPGYEMGVLAGQSVINQLKGNIDMQATNAISLRHELIIRESSTIK</sequence>
<dbReference type="Gene3D" id="1.10.260.40">
    <property type="entry name" value="lambda repressor-like DNA-binding domains"/>
    <property type="match status" value="1"/>
</dbReference>
<dbReference type="STRING" id="558155.SAMN04487911_1186"/>
<dbReference type="Pfam" id="PF13377">
    <property type="entry name" value="Peripla_BP_3"/>
    <property type="match status" value="1"/>
</dbReference>
<proteinExistence type="predicted"/>
<keyword evidence="3" id="KW-0804">Transcription</keyword>
<dbReference type="Pfam" id="PF00356">
    <property type="entry name" value="LacI"/>
    <property type="match status" value="1"/>
</dbReference>
<dbReference type="RefSeq" id="WP_072764886.1">
    <property type="nucleotide sequence ID" value="NZ_FQYX01000018.1"/>
</dbReference>
<dbReference type="CDD" id="cd06267">
    <property type="entry name" value="PBP1_LacI_sugar_binding-like"/>
    <property type="match status" value="1"/>
</dbReference>
<dbReference type="InterPro" id="IPR000843">
    <property type="entry name" value="HTH_LacI"/>
</dbReference>
<dbReference type="CDD" id="cd01392">
    <property type="entry name" value="HTH_LacI"/>
    <property type="match status" value="1"/>
</dbReference>
<dbReference type="AlphaFoldDB" id="A0A1M6IIW4"/>
<dbReference type="SMART" id="SM00354">
    <property type="entry name" value="HTH_LACI"/>
    <property type="match status" value="1"/>
</dbReference>
<keyword evidence="6" id="KW-1185">Reference proteome</keyword>
<gene>
    <name evidence="5" type="ORF">SAMN04487911_1186</name>
</gene>
<dbReference type="PANTHER" id="PTHR30146:SF109">
    <property type="entry name" value="HTH-TYPE TRANSCRIPTIONAL REGULATOR GALS"/>
    <property type="match status" value="1"/>
</dbReference>
<dbReference type="Gene3D" id="3.40.50.2300">
    <property type="match status" value="2"/>
</dbReference>
<evidence type="ECO:0000256" key="2">
    <source>
        <dbReference type="ARBA" id="ARBA00023125"/>
    </source>
</evidence>
<dbReference type="SUPFAM" id="SSF53822">
    <property type="entry name" value="Periplasmic binding protein-like I"/>
    <property type="match status" value="1"/>
</dbReference>
<keyword evidence="1" id="KW-0805">Transcription regulation</keyword>
<dbReference type="InterPro" id="IPR010982">
    <property type="entry name" value="Lambda_DNA-bd_dom_sf"/>
</dbReference>